<feature type="transmembrane region" description="Helical" evidence="5">
    <location>
        <begin position="252"/>
        <end position="275"/>
    </location>
</feature>
<feature type="transmembrane region" description="Helical" evidence="5">
    <location>
        <begin position="68"/>
        <end position="89"/>
    </location>
</feature>
<evidence type="ECO:0000256" key="1">
    <source>
        <dbReference type="ARBA" id="ARBA00004370"/>
    </source>
</evidence>
<keyword evidence="4 5" id="KW-0472">Membrane</keyword>
<dbReference type="PROSITE" id="PS50262">
    <property type="entry name" value="G_PROTEIN_RECEP_F1_2"/>
    <property type="match status" value="1"/>
</dbReference>
<feature type="transmembrane region" description="Helical" evidence="5">
    <location>
        <begin position="25"/>
        <end position="48"/>
    </location>
</feature>
<evidence type="ECO:0000259" key="6">
    <source>
        <dbReference type="PROSITE" id="PS50262"/>
    </source>
</evidence>
<dbReference type="OMA" id="WRANYIS"/>
<dbReference type="PANTHER" id="PTHR46641:SF2">
    <property type="entry name" value="FMRFAMIDE RECEPTOR"/>
    <property type="match status" value="1"/>
</dbReference>
<dbReference type="GO" id="GO:0016020">
    <property type="term" value="C:membrane"/>
    <property type="evidence" value="ECO:0007669"/>
    <property type="project" value="UniProtKB-SubCell"/>
</dbReference>
<evidence type="ECO:0000256" key="4">
    <source>
        <dbReference type="ARBA" id="ARBA00023136"/>
    </source>
</evidence>
<feature type="non-terminal residue" evidence="7">
    <location>
        <position position="287"/>
    </location>
</feature>
<dbReference type="SUPFAM" id="SSF81321">
    <property type="entry name" value="Family A G protein-coupled receptor-like"/>
    <property type="match status" value="1"/>
</dbReference>
<keyword evidence="8" id="KW-1185">Reference proteome</keyword>
<evidence type="ECO:0000256" key="3">
    <source>
        <dbReference type="ARBA" id="ARBA00022989"/>
    </source>
</evidence>
<keyword evidence="2 5" id="KW-0812">Transmembrane</keyword>
<dbReference type="OrthoDB" id="10011262at2759"/>
<dbReference type="AlphaFoldDB" id="V3ZD56"/>
<sequence>VFGLLGNILSIIVLSHPKIRSSTSYYLITLAIYDNIILVSMEVFFNLPRKEIALMETYMCYFQYVLPVGYPISLAAQMGSIYTTVAFTVERYIAVCRPLHVSNTCTRSRARKTMALILIMSILYNIPRCFEYEATPHIFKHNKTCIFVSNTDFGNNEYYRHVYLIYFQLIFMFLIPFAILLVLNMALIKAVKRSRQNIRRISSSSRTNDNNLTVMLISVIFVFLFCQFPTIVDNIIRALASKETSRSVYRQKFYVICTFMVEINSAVNFILYCVFGKRFRSTFQHIF</sequence>
<dbReference type="CDD" id="cd14978">
    <property type="entry name" value="7tmA_FMRFamide_R-like"/>
    <property type="match status" value="1"/>
</dbReference>
<dbReference type="Proteomes" id="UP000030746">
    <property type="component" value="Unassembled WGS sequence"/>
</dbReference>
<reference evidence="7 8" key="1">
    <citation type="journal article" date="2013" name="Nature">
        <title>Insights into bilaterian evolution from three spiralian genomes.</title>
        <authorList>
            <person name="Simakov O."/>
            <person name="Marletaz F."/>
            <person name="Cho S.J."/>
            <person name="Edsinger-Gonzales E."/>
            <person name="Havlak P."/>
            <person name="Hellsten U."/>
            <person name="Kuo D.H."/>
            <person name="Larsson T."/>
            <person name="Lv J."/>
            <person name="Arendt D."/>
            <person name="Savage R."/>
            <person name="Osoegawa K."/>
            <person name="de Jong P."/>
            <person name="Grimwood J."/>
            <person name="Chapman J.A."/>
            <person name="Shapiro H."/>
            <person name="Aerts A."/>
            <person name="Otillar R.P."/>
            <person name="Terry A.Y."/>
            <person name="Boore J.L."/>
            <person name="Grigoriev I.V."/>
            <person name="Lindberg D.R."/>
            <person name="Seaver E.C."/>
            <person name="Weisblat D.A."/>
            <person name="Putnam N.H."/>
            <person name="Rokhsar D.S."/>
        </authorList>
    </citation>
    <scope>NUCLEOTIDE SEQUENCE [LARGE SCALE GENOMIC DNA]</scope>
</reference>
<dbReference type="PANTHER" id="PTHR46641">
    <property type="entry name" value="FMRFAMIDE RECEPTOR-RELATED"/>
    <property type="match status" value="1"/>
</dbReference>
<organism evidence="7 8">
    <name type="scientific">Lottia gigantea</name>
    <name type="common">Giant owl limpet</name>
    <dbReference type="NCBI Taxonomy" id="225164"/>
    <lineage>
        <taxon>Eukaryota</taxon>
        <taxon>Metazoa</taxon>
        <taxon>Spiralia</taxon>
        <taxon>Lophotrochozoa</taxon>
        <taxon>Mollusca</taxon>
        <taxon>Gastropoda</taxon>
        <taxon>Patellogastropoda</taxon>
        <taxon>Lottioidea</taxon>
        <taxon>Lottiidae</taxon>
        <taxon>Lottia</taxon>
    </lineage>
</organism>
<gene>
    <name evidence="7" type="ORF">LOTGIDRAFT_66365</name>
</gene>
<dbReference type="Pfam" id="PF00001">
    <property type="entry name" value="7tm_1"/>
    <property type="match status" value="1"/>
</dbReference>
<dbReference type="InterPro" id="IPR017452">
    <property type="entry name" value="GPCR_Rhodpsn_7TM"/>
</dbReference>
<feature type="transmembrane region" description="Helical" evidence="5">
    <location>
        <begin position="212"/>
        <end position="232"/>
    </location>
</feature>
<keyword evidence="3 5" id="KW-1133">Transmembrane helix</keyword>
<dbReference type="PRINTS" id="PR00237">
    <property type="entry name" value="GPCRRHODOPSN"/>
</dbReference>
<evidence type="ECO:0000256" key="2">
    <source>
        <dbReference type="ARBA" id="ARBA00022692"/>
    </source>
</evidence>
<dbReference type="InterPro" id="IPR052954">
    <property type="entry name" value="GPCR-Ligand_Int"/>
</dbReference>
<dbReference type="KEGG" id="lgi:LOTGIDRAFT_66365"/>
<evidence type="ECO:0000256" key="5">
    <source>
        <dbReference type="SAM" id="Phobius"/>
    </source>
</evidence>
<evidence type="ECO:0000313" key="8">
    <source>
        <dbReference type="Proteomes" id="UP000030746"/>
    </source>
</evidence>
<dbReference type="GeneID" id="20251771"/>
<evidence type="ECO:0000313" key="7">
    <source>
        <dbReference type="EMBL" id="ESO81957.1"/>
    </source>
</evidence>
<feature type="domain" description="G-protein coupled receptors family 1 profile" evidence="6">
    <location>
        <begin position="6"/>
        <end position="272"/>
    </location>
</feature>
<accession>V3ZD56</accession>
<dbReference type="RefSeq" id="XP_009067346.1">
    <property type="nucleotide sequence ID" value="XM_009069098.1"/>
</dbReference>
<proteinExistence type="predicted"/>
<protein>
    <recommendedName>
        <fullName evidence="6">G-protein coupled receptors family 1 profile domain-containing protein</fullName>
    </recommendedName>
</protein>
<comment type="subcellular location">
    <subcellularLocation>
        <location evidence="1">Membrane</location>
    </subcellularLocation>
</comment>
<dbReference type="GO" id="GO:0004930">
    <property type="term" value="F:G protein-coupled receptor activity"/>
    <property type="evidence" value="ECO:0007669"/>
    <property type="project" value="InterPro"/>
</dbReference>
<dbReference type="Gene3D" id="1.20.1070.10">
    <property type="entry name" value="Rhodopsin 7-helix transmembrane proteins"/>
    <property type="match status" value="1"/>
</dbReference>
<dbReference type="EMBL" id="KB204089">
    <property type="protein sequence ID" value="ESO81957.1"/>
    <property type="molecule type" value="Genomic_DNA"/>
</dbReference>
<dbReference type="InterPro" id="IPR000276">
    <property type="entry name" value="GPCR_Rhodpsn"/>
</dbReference>
<feature type="transmembrane region" description="Helical" evidence="5">
    <location>
        <begin position="165"/>
        <end position="191"/>
    </location>
</feature>
<name>V3ZD56_LOTGI</name>
<feature type="non-terminal residue" evidence="7">
    <location>
        <position position="1"/>
    </location>
</feature>
<dbReference type="HOGENOM" id="CLU_009579_24_7_1"/>
<dbReference type="CTD" id="20251771"/>